<dbReference type="SUPFAM" id="SSF141868">
    <property type="entry name" value="EAL domain-like"/>
    <property type="match status" value="1"/>
</dbReference>
<dbReference type="SMART" id="SM00052">
    <property type="entry name" value="EAL"/>
    <property type="match status" value="1"/>
</dbReference>
<dbReference type="PANTHER" id="PTHR33121">
    <property type="entry name" value="CYCLIC DI-GMP PHOSPHODIESTERASE PDEF"/>
    <property type="match status" value="1"/>
</dbReference>
<dbReference type="CDD" id="cd01948">
    <property type="entry name" value="EAL"/>
    <property type="match status" value="1"/>
</dbReference>
<protein>
    <submittedName>
        <fullName evidence="3">EAL domain-containing protein</fullName>
    </submittedName>
</protein>
<dbReference type="Pfam" id="PF00563">
    <property type="entry name" value="EAL"/>
    <property type="match status" value="1"/>
</dbReference>
<dbReference type="PROSITE" id="PS50883">
    <property type="entry name" value="EAL"/>
    <property type="match status" value="1"/>
</dbReference>
<dbReference type="Gene3D" id="3.20.20.450">
    <property type="entry name" value="EAL domain"/>
    <property type="match status" value="1"/>
</dbReference>
<accession>A0ABV6IPL9</accession>
<dbReference type="EMBL" id="JBHLVZ010000009">
    <property type="protein sequence ID" value="MFC0385565.1"/>
    <property type="molecule type" value="Genomic_DNA"/>
</dbReference>
<gene>
    <name evidence="3" type="ORF">ACFFIC_08345</name>
</gene>
<proteinExistence type="predicted"/>
<keyword evidence="4" id="KW-1185">Reference proteome</keyword>
<dbReference type="InterPro" id="IPR001633">
    <property type="entry name" value="EAL_dom"/>
</dbReference>
<name>A0ABV6IPL9_9PROT</name>
<evidence type="ECO:0000313" key="4">
    <source>
        <dbReference type="Proteomes" id="UP001589789"/>
    </source>
</evidence>
<dbReference type="RefSeq" id="WP_377049716.1">
    <property type="nucleotide sequence ID" value="NZ_JBHLVZ010000009.1"/>
</dbReference>
<feature type="compositionally biased region" description="Basic and acidic residues" evidence="1">
    <location>
        <begin position="581"/>
        <end position="594"/>
    </location>
</feature>
<dbReference type="PANTHER" id="PTHR33121:SF79">
    <property type="entry name" value="CYCLIC DI-GMP PHOSPHODIESTERASE PDED-RELATED"/>
    <property type="match status" value="1"/>
</dbReference>
<dbReference type="Proteomes" id="UP001589789">
    <property type="component" value="Unassembled WGS sequence"/>
</dbReference>
<comment type="caution">
    <text evidence="3">The sequence shown here is derived from an EMBL/GenBank/DDBJ whole genome shotgun (WGS) entry which is preliminary data.</text>
</comment>
<feature type="domain" description="EAL" evidence="2">
    <location>
        <begin position="321"/>
        <end position="577"/>
    </location>
</feature>
<organism evidence="3 4">
    <name type="scientific">Muricoccus vinaceus</name>
    <dbReference type="NCBI Taxonomy" id="424704"/>
    <lineage>
        <taxon>Bacteria</taxon>
        <taxon>Pseudomonadati</taxon>
        <taxon>Pseudomonadota</taxon>
        <taxon>Alphaproteobacteria</taxon>
        <taxon>Acetobacterales</taxon>
        <taxon>Roseomonadaceae</taxon>
        <taxon>Muricoccus</taxon>
    </lineage>
</organism>
<evidence type="ECO:0000256" key="1">
    <source>
        <dbReference type="SAM" id="MobiDB-lite"/>
    </source>
</evidence>
<evidence type="ECO:0000259" key="2">
    <source>
        <dbReference type="PROSITE" id="PS50883"/>
    </source>
</evidence>
<dbReference type="InterPro" id="IPR050706">
    <property type="entry name" value="Cyclic-di-GMP_PDE-like"/>
</dbReference>
<feature type="region of interest" description="Disordered" evidence="1">
    <location>
        <begin position="581"/>
        <end position="607"/>
    </location>
</feature>
<sequence>MSAVLQDDGSELVGTVPDRYRVFASLAADLLIETDAEGRLTFIAGDIATKVGKGVRSLLRGPAMRLIEPKDHDVFQRALAQLQAGDRLRPVLVHLCHGDGAGYSMTGRVYSDVGDIVQPGFSVRRYAFAFAALPVTTQAEQSAIAAGVIQEKDGALLRIAEAQLKALASGTSQGDQATLSLLELMGPDGRITPRPALLKDITEILANYGGPGSTTAQIAPGRFGMIHVQPPSSPTARADTTSPNLGTVVEQLQSILSSAGLPSATVCTKALTLAEPASVGLTGPQAVRALRIALSTFAQGGIAALARAGFEGGLHGFLSAAGPRSAALARAIETRRFRLAFQPIVSLSQRNQPPSHYEALIRPLPTDGLPELSPQAFVSMAEMLGLSADLDLAIADATLQALACTDSRTRVACNVSGLSIQDPAFRERLIEVLSAYPSDLWARLLVEVTETAEIDNEAEAIVTCDALRALGVTLCVDDFGAGAAGIRYLRMLRPSIIKFDGALMEATSGPTGADGYKFAAALVELAQSTQAEVIAERVETEADAVTASSFGASYGQGWLLGRPGILPGNLESVSSRHARRLDGLPREQSVRTAEDAGYPQASLRPAR</sequence>
<evidence type="ECO:0000313" key="3">
    <source>
        <dbReference type="EMBL" id="MFC0385565.1"/>
    </source>
</evidence>
<dbReference type="InterPro" id="IPR035919">
    <property type="entry name" value="EAL_sf"/>
</dbReference>
<reference evidence="3 4" key="1">
    <citation type="submission" date="2024-09" db="EMBL/GenBank/DDBJ databases">
        <authorList>
            <person name="Sun Q."/>
            <person name="Mori K."/>
        </authorList>
    </citation>
    <scope>NUCLEOTIDE SEQUENCE [LARGE SCALE GENOMIC DNA]</scope>
    <source>
        <strain evidence="3 4">CCM 7468</strain>
    </source>
</reference>